<comment type="caution">
    <text evidence="1">The sequence shown here is derived from an EMBL/GenBank/DDBJ whole genome shotgun (WGS) entry which is preliminary data.</text>
</comment>
<name>A0A9W6LCV7_9BACT</name>
<dbReference type="PANTHER" id="PTHR30348">
    <property type="entry name" value="UNCHARACTERIZED PROTEIN YECE"/>
    <property type="match status" value="1"/>
</dbReference>
<proteinExistence type="predicted"/>
<dbReference type="EMBL" id="BSDS01000001">
    <property type="protein sequence ID" value="GLI38355.1"/>
    <property type="molecule type" value="Genomic_DNA"/>
</dbReference>
<dbReference type="PANTHER" id="PTHR30348:SF4">
    <property type="entry name" value="DUF72 DOMAIN-CONTAINING PROTEIN"/>
    <property type="match status" value="1"/>
</dbReference>
<evidence type="ECO:0000313" key="1">
    <source>
        <dbReference type="EMBL" id="GLI38355.1"/>
    </source>
</evidence>
<organism evidence="1 2">
    <name type="scientific">Geobacter hydrogenophilus</name>
    <dbReference type="NCBI Taxonomy" id="40983"/>
    <lineage>
        <taxon>Bacteria</taxon>
        <taxon>Pseudomonadati</taxon>
        <taxon>Thermodesulfobacteriota</taxon>
        <taxon>Desulfuromonadia</taxon>
        <taxon>Geobacterales</taxon>
        <taxon>Geobacteraceae</taxon>
        <taxon>Geobacter</taxon>
    </lineage>
</organism>
<dbReference type="InterPro" id="IPR036520">
    <property type="entry name" value="UPF0759_sf"/>
</dbReference>
<evidence type="ECO:0008006" key="3">
    <source>
        <dbReference type="Google" id="ProtNLM"/>
    </source>
</evidence>
<dbReference type="InterPro" id="IPR002763">
    <property type="entry name" value="DUF72"/>
</dbReference>
<evidence type="ECO:0000313" key="2">
    <source>
        <dbReference type="Proteomes" id="UP001144352"/>
    </source>
</evidence>
<sequence length="240" mass="27715">MKIHVGTSGYGYKEWKGIFYPEKISPKEMLRFYAQRLNAVEINYTFYHMPTERVLAPWAEQVPDDFAFALKAPQVITHLKQLRNVEEETGYFFRTLSVLGELLGPALFQFPKSFHARKNLPALEEFLPLIPAGARCAFDFRSPTWLDAGVADLLRERGFALCLEDTDEKPPGEIIGTADWGYLRLRRFHYAQADLAHWLEKIRSQRWEKVFVFFKHEEEEGSPITGPETALQFREIAGVG</sequence>
<dbReference type="SUPFAM" id="SSF117396">
    <property type="entry name" value="TM1631-like"/>
    <property type="match status" value="1"/>
</dbReference>
<protein>
    <recommendedName>
        <fullName evidence="3">DUF72 domain-containing protein</fullName>
    </recommendedName>
</protein>
<reference evidence="1" key="1">
    <citation type="submission" date="2022-12" db="EMBL/GenBank/DDBJ databases">
        <title>Reference genome sequencing for broad-spectrum identification of bacterial and archaeal isolates by mass spectrometry.</title>
        <authorList>
            <person name="Sekiguchi Y."/>
            <person name="Tourlousse D.M."/>
        </authorList>
    </citation>
    <scope>NUCLEOTIDE SEQUENCE</scope>
    <source>
        <strain evidence="1">H2</strain>
    </source>
</reference>
<dbReference type="RefSeq" id="WP_214186534.1">
    <property type="nucleotide sequence ID" value="NZ_BSDS01000001.1"/>
</dbReference>
<gene>
    <name evidence="1" type="ORF">GHYDROH2_18560</name>
</gene>
<dbReference type="Pfam" id="PF01904">
    <property type="entry name" value="DUF72"/>
    <property type="match status" value="1"/>
</dbReference>
<keyword evidence="2" id="KW-1185">Reference proteome</keyword>
<dbReference type="Gene3D" id="3.20.20.410">
    <property type="entry name" value="Protein of unknown function UPF0759"/>
    <property type="match status" value="1"/>
</dbReference>
<accession>A0A9W6LCV7</accession>
<dbReference type="Proteomes" id="UP001144352">
    <property type="component" value="Unassembled WGS sequence"/>
</dbReference>
<dbReference type="AlphaFoldDB" id="A0A9W6LCV7"/>